<feature type="domain" description="AMP-binding enzyme C-terminal" evidence="7">
    <location>
        <begin position="448"/>
        <end position="523"/>
    </location>
</feature>
<keyword evidence="11" id="KW-1185">Reference proteome</keyword>
<evidence type="ECO:0000259" key="6">
    <source>
        <dbReference type="Pfam" id="PF00501"/>
    </source>
</evidence>
<dbReference type="EMBL" id="QRDT01000006">
    <property type="protein sequence ID" value="RED37686.1"/>
    <property type="molecule type" value="Genomic_DNA"/>
</dbReference>
<evidence type="ECO:0000313" key="9">
    <source>
        <dbReference type="EMBL" id="SSW90186.1"/>
    </source>
</evidence>
<name>A0A336JP44_9BRAD</name>
<evidence type="ECO:0000313" key="8">
    <source>
        <dbReference type="EMBL" id="RED37686.1"/>
    </source>
</evidence>
<sequence length="542" mass="59391">MSDLQEKARTAAFNSSAPAASSEPATLADVIRAQAATRGGEIVYEFEGRSTSFAEFDRHTNQVARALQASGVKPNERIAYLGKNSDIYFELWSGAIKAKAVMAPVNWRLAGPEIAYIVEDCKAAILFVGPEFVDQVRGLKDQFPSVRHIITTEGGAPEWQDFTKWRDAQSAEDPNVPIAPSDIAIQLYTSGTTGKPKGAMLSHANFLSLVRAGQDNKPEWNTWTPDDVSLVAMPVFHIGGSGWGMMSIYHGAKGVIAREFDPTKVLDFFEQSGITKLFMVPAAMQFVVRQPRAREVDFSRLKYMLYGASPIPAALLKECIEVFKCGFVQMYGMTETTGTIVALPPEDHVEGLERMRSAGKALPGVEIAILDPDGNPLPPRQVGEIATRSGSNMAGYWNLPEATKKTIDANNWLRTGDAGYMDEDGYVYIHDRIKDMIISGGENIYPAEVESAICDHPDVAEVAVVGVPDDQWGEAVKAVVVMKPGKEATAQDIIGFTRTRIAGYKTPKSIDFIPALPRNASGKILRRQLRDPYWSGKDRQVN</sequence>
<dbReference type="GO" id="GO:0031956">
    <property type="term" value="F:medium-chain fatty acid-CoA ligase activity"/>
    <property type="evidence" value="ECO:0007669"/>
    <property type="project" value="TreeGrafter"/>
</dbReference>
<evidence type="ECO:0000313" key="11">
    <source>
        <dbReference type="Proteomes" id="UP000256343"/>
    </source>
</evidence>
<gene>
    <name evidence="8" type="ORF">BJ125_1069</name>
    <name evidence="9" type="ORF">SAMN05892882_1069</name>
</gene>
<dbReference type="GO" id="GO:0006631">
    <property type="term" value="P:fatty acid metabolic process"/>
    <property type="evidence" value="ECO:0007669"/>
    <property type="project" value="TreeGrafter"/>
</dbReference>
<dbReference type="PANTHER" id="PTHR43201:SF5">
    <property type="entry name" value="MEDIUM-CHAIN ACYL-COA LIGASE ACSF2, MITOCHONDRIAL"/>
    <property type="match status" value="1"/>
</dbReference>
<dbReference type="CDD" id="cd17631">
    <property type="entry name" value="FACL_FadD13-like"/>
    <property type="match status" value="1"/>
</dbReference>
<feature type="domain" description="AMP-dependent synthetase/ligase" evidence="6">
    <location>
        <begin position="32"/>
        <end position="397"/>
    </location>
</feature>
<dbReference type="NCBIfam" id="NF004837">
    <property type="entry name" value="PRK06187.1"/>
    <property type="match status" value="1"/>
</dbReference>
<dbReference type="InterPro" id="IPR042099">
    <property type="entry name" value="ANL_N_sf"/>
</dbReference>
<dbReference type="Proteomes" id="UP000256343">
    <property type="component" value="Unassembled WGS sequence"/>
</dbReference>
<dbReference type="Gene3D" id="3.30.300.30">
    <property type="match status" value="1"/>
</dbReference>
<evidence type="ECO:0000256" key="4">
    <source>
        <dbReference type="ARBA" id="ARBA00066616"/>
    </source>
</evidence>
<dbReference type="RefSeq" id="WP_114357298.1">
    <property type="nucleotide sequence ID" value="NZ_QRDT01000006.1"/>
</dbReference>
<evidence type="ECO:0000256" key="3">
    <source>
        <dbReference type="ARBA" id="ARBA00051915"/>
    </source>
</evidence>
<dbReference type="InterPro" id="IPR025110">
    <property type="entry name" value="AMP-bd_C"/>
</dbReference>
<proteinExistence type="inferred from homology"/>
<accession>A0A336JP44</accession>
<evidence type="ECO:0000259" key="7">
    <source>
        <dbReference type="Pfam" id="PF13193"/>
    </source>
</evidence>
<dbReference type="AlphaFoldDB" id="A0A336JP44"/>
<dbReference type="OrthoDB" id="9803968at2"/>
<protein>
    <recommendedName>
        <fullName evidence="5">3-methylmercaptopropionyl-CoA ligase</fullName>
        <ecNumber evidence="4">6.2.1.44</ecNumber>
    </recommendedName>
</protein>
<dbReference type="InterPro" id="IPR045851">
    <property type="entry name" value="AMP-bd_C_sf"/>
</dbReference>
<organism evidence="9 10">
    <name type="scientific">Rhodopseudomonas pentothenatexigens</name>
    <dbReference type="NCBI Taxonomy" id="999699"/>
    <lineage>
        <taxon>Bacteria</taxon>
        <taxon>Pseudomonadati</taxon>
        <taxon>Pseudomonadota</taxon>
        <taxon>Alphaproteobacteria</taxon>
        <taxon>Hyphomicrobiales</taxon>
        <taxon>Nitrobacteraceae</taxon>
        <taxon>Rhodopseudomonas</taxon>
    </lineage>
</organism>
<dbReference type="FunFam" id="3.30.300.30:FF:000008">
    <property type="entry name" value="2,3-dihydroxybenzoate-AMP ligase"/>
    <property type="match status" value="1"/>
</dbReference>
<dbReference type="PANTHER" id="PTHR43201">
    <property type="entry name" value="ACYL-COA SYNTHETASE"/>
    <property type="match status" value="1"/>
</dbReference>
<reference evidence="8 11" key="2">
    <citation type="submission" date="2018-07" db="EMBL/GenBank/DDBJ databases">
        <title>Genomic Encyclopedia of Archaeal and Bacterial Type Strains, Phase II (KMG-II): from individual species to whole genera.</title>
        <authorList>
            <person name="Goeker M."/>
        </authorList>
    </citation>
    <scope>NUCLEOTIDE SEQUENCE [LARGE SCALE GENOMIC DNA]</scope>
    <source>
        <strain evidence="8 11">JA575</strain>
    </source>
</reference>
<dbReference type="Gene3D" id="3.40.50.12780">
    <property type="entry name" value="N-terminal domain of ligase-like"/>
    <property type="match status" value="1"/>
</dbReference>
<dbReference type="Proteomes" id="UP000252631">
    <property type="component" value="Unassembled WGS sequence"/>
</dbReference>
<evidence type="ECO:0000256" key="5">
    <source>
        <dbReference type="ARBA" id="ARBA00067668"/>
    </source>
</evidence>
<comment type="catalytic activity">
    <reaction evidence="3">
        <text>3-(methylsulfanyl)propanoate + ATP + CoA = 3-(methylsulfanyl)propanoyl-CoA + AMP + diphosphate</text>
        <dbReference type="Rhea" id="RHEA:43052"/>
        <dbReference type="ChEBI" id="CHEBI:30616"/>
        <dbReference type="ChEBI" id="CHEBI:33019"/>
        <dbReference type="ChEBI" id="CHEBI:49016"/>
        <dbReference type="ChEBI" id="CHEBI:57287"/>
        <dbReference type="ChEBI" id="CHEBI:82815"/>
        <dbReference type="ChEBI" id="CHEBI:456215"/>
        <dbReference type="EC" id="6.2.1.44"/>
    </reaction>
    <physiologicalReaction direction="left-to-right" evidence="3">
        <dbReference type="Rhea" id="RHEA:43053"/>
    </physiologicalReaction>
</comment>
<dbReference type="Pfam" id="PF13193">
    <property type="entry name" value="AMP-binding_C"/>
    <property type="match status" value="1"/>
</dbReference>
<dbReference type="EC" id="6.2.1.44" evidence="4"/>
<keyword evidence="2" id="KW-0436">Ligase</keyword>
<dbReference type="InterPro" id="IPR000873">
    <property type="entry name" value="AMP-dep_synth/lig_dom"/>
</dbReference>
<dbReference type="SUPFAM" id="SSF56801">
    <property type="entry name" value="Acetyl-CoA synthetase-like"/>
    <property type="match status" value="1"/>
</dbReference>
<dbReference type="Pfam" id="PF00501">
    <property type="entry name" value="AMP-binding"/>
    <property type="match status" value="1"/>
</dbReference>
<reference evidence="9 10" key="1">
    <citation type="submission" date="2017-08" db="EMBL/GenBank/DDBJ databases">
        <authorList>
            <person name="de Groot N.N."/>
        </authorList>
    </citation>
    <scope>NUCLEOTIDE SEQUENCE [LARGE SCALE GENOMIC DNA]</scope>
    <source>
        <strain evidence="9 10">JA575</strain>
    </source>
</reference>
<evidence type="ECO:0000256" key="2">
    <source>
        <dbReference type="ARBA" id="ARBA00022598"/>
    </source>
</evidence>
<evidence type="ECO:0000313" key="10">
    <source>
        <dbReference type="Proteomes" id="UP000252631"/>
    </source>
</evidence>
<comment type="similarity">
    <text evidence="1">Belongs to the ATP-dependent AMP-binding enzyme family.</text>
</comment>
<dbReference type="EMBL" id="UFQQ01000006">
    <property type="protein sequence ID" value="SSW90186.1"/>
    <property type="molecule type" value="Genomic_DNA"/>
</dbReference>
<evidence type="ECO:0000256" key="1">
    <source>
        <dbReference type="ARBA" id="ARBA00006432"/>
    </source>
</evidence>